<sequence>MILELTKKNLQNAGYTEEEINRLYNAKEDCTLDTLQLSKYVFVSKSENKFYTGIDFWRVIYFKDGKAKFPFRCPDLFNDFYEIILNTFLEQQKKELSIHFDLTFQTKKFILNEIKRNEEIIKEHKDYIELYNKRQWIGRVRVINILETYIQFLDNKSFINSQSKQPEAVEPIEIKYQYTHIFKGKSFEIWQRMFDEFKITKSSRTDIDFMFQIMKYDNLIYDNIGLIDIQNWINETYQMTVEKVKYTNPNSKSNLKRLSTYNLINIK</sequence>
<evidence type="ECO:0000313" key="1">
    <source>
        <dbReference type="EMBL" id="XDU95962.1"/>
    </source>
</evidence>
<protein>
    <submittedName>
        <fullName evidence="1">Uncharacterized protein</fullName>
    </submittedName>
</protein>
<proteinExistence type="predicted"/>
<accession>A0AB39W3S0</accession>
<reference evidence="1" key="1">
    <citation type="submission" date="2024-07" db="EMBL/GenBank/DDBJ databases">
        <authorList>
            <person name="Biller S.J."/>
        </authorList>
    </citation>
    <scope>NUCLEOTIDE SEQUENCE</scope>
    <source>
        <strain evidence="1">WC2409</strain>
    </source>
</reference>
<dbReference type="RefSeq" id="WP_369753335.1">
    <property type="nucleotide sequence ID" value="NZ_CP165625.1"/>
</dbReference>
<organism evidence="1">
    <name type="scientific">Flavobacterium sp. WC2409</name>
    <dbReference type="NCBI Taxonomy" id="3234139"/>
    <lineage>
        <taxon>Bacteria</taxon>
        <taxon>Pseudomonadati</taxon>
        <taxon>Bacteroidota</taxon>
        <taxon>Flavobacteriia</taxon>
        <taxon>Flavobacteriales</taxon>
        <taxon>Flavobacteriaceae</taxon>
        <taxon>Flavobacterium</taxon>
    </lineage>
</organism>
<name>A0AB39W3S0_9FLAO</name>
<gene>
    <name evidence="1" type="ORF">AB3G34_02295</name>
</gene>
<dbReference type="AlphaFoldDB" id="A0AB39W3S0"/>
<dbReference type="EMBL" id="CP165625">
    <property type="protein sequence ID" value="XDU95962.1"/>
    <property type="molecule type" value="Genomic_DNA"/>
</dbReference>